<dbReference type="Gene3D" id="1.50.10.10">
    <property type="match status" value="1"/>
</dbReference>
<sequence length="359" mass="39850">MPFDHATLLSQLAATASGLARLRGINETAPLAEGGFKLQFDEWDWEIGVGLYGLLRHAEATKDRALLDALAEWYDWQIGRGLPPRQVNSTSPMLPLVFLLSHVQRPDWEALVQDWAGWLCDGLAKTEDGGFQHVVKERMNDGELWDDTLFMTCLFLAEAGRRFDRADWRDEALHQFLIHARFLGDARTGLWYHGWTFNGRHNFANAFWGRGNSWVTIAIPELFAILPDMAPPIRHHLTAIYRAQATRLRGLQAASGFFHTLLDDPASPIEASATAGFAYGLSRGITLGLLPDSFRPMVTRAAEAVQGCIGADGLVAHVSDGTPMGHDLDFYRRIPNIPTPYGQALVMLMLVDLLAHPAG</sequence>
<dbReference type="AlphaFoldDB" id="A0AAE5BTB2"/>
<organism evidence="2 3">
    <name type="scientific">Stagnihabitans tardus</name>
    <dbReference type="NCBI Taxonomy" id="2699202"/>
    <lineage>
        <taxon>Bacteria</taxon>
        <taxon>Pseudomonadati</taxon>
        <taxon>Pseudomonadota</taxon>
        <taxon>Alphaproteobacteria</taxon>
        <taxon>Rhodobacterales</taxon>
        <taxon>Paracoccaceae</taxon>
        <taxon>Stagnihabitans</taxon>
    </lineage>
</organism>
<dbReference type="GO" id="GO:0005975">
    <property type="term" value="P:carbohydrate metabolic process"/>
    <property type="evidence" value="ECO:0007669"/>
    <property type="project" value="InterPro"/>
</dbReference>
<evidence type="ECO:0000313" key="3">
    <source>
        <dbReference type="Proteomes" id="UP001193501"/>
    </source>
</evidence>
<dbReference type="GO" id="GO:0016787">
    <property type="term" value="F:hydrolase activity"/>
    <property type="evidence" value="ECO:0007669"/>
    <property type="project" value="UniProtKB-KW"/>
</dbReference>
<name>A0AAE5BTB2_9RHOB</name>
<dbReference type="EMBL" id="JAABNR010000002">
    <property type="protein sequence ID" value="NBZ86481.1"/>
    <property type="molecule type" value="Genomic_DNA"/>
</dbReference>
<dbReference type="RefSeq" id="WP_168773289.1">
    <property type="nucleotide sequence ID" value="NZ_JAABNR010000002.1"/>
</dbReference>
<comment type="caution">
    <text evidence="2">The sequence shown here is derived from an EMBL/GenBank/DDBJ whole genome shotgun (WGS) entry which is preliminary data.</text>
</comment>
<dbReference type="InterPro" id="IPR012341">
    <property type="entry name" value="6hp_glycosidase-like_sf"/>
</dbReference>
<dbReference type="InterPro" id="IPR010905">
    <property type="entry name" value="Glyco_hydro_88"/>
</dbReference>
<dbReference type="SUPFAM" id="SSF48208">
    <property type="entry name" value="Six-hairpin glycosidases"/>
    <property type="match status" value="1"/>
</dbReference>
<dbReference type="PANTHER" id="PTHR33886:SF8">
    <property type="entry name" value="UNSATURATED RHAMNOGALACTURONAN HYDROLASE (EUROFUNG)"/>
    <property type="match status" value="1"/>
</dbReference>
<keyword evidence="3" id="KW-1185">Reference proteome</keyword>
<dbReference type="InterPro" id="IPR008928">
    <property type="entry name" value="6-hairpin_glycosidase_sf"/>
</dbReference>
<evidence type="ECO:0000313" key="2">
    <source>
        <dbReference type="EMBL" id="NBZ86481.1"/>
    </source>
</evidence>
<dbReference type="Proteomes" id="UP001193501">
    <property type="component" value="Unassembled WGS sequence"/>
</dbReference>
<protein>
    <submittedName>
        <fullName evidence="2">Glycoside hydrolase family 105 protein</fullName>
    </submittedName>
</protein>
<dbReference type="InterPro" id="IPR052043">
    <property type="entry name" value="PolySaccharide_Degr_Enz"/>
</dbReference>
<keyword evidence="1 2" id="KW-0378">Hydrolase</keyword>
<evidence type="ECO:0000256" key="1">
    <source>
        <dbReference type="ARBA" id="ARBA00022801"/>
    </source>
</evidence>
<reference evidence="2" key="1">
    <citation type="submission" date="2020-01" db="EMBL/GenBank/DDBJ databases">
        <authorList>
            <person name="Chen W.-M."/>
        </authorList>
    </citation>
    <scope>NUCLEOTIDE SEQUENCE</scope>
    <source>
        <strain evidence="2">CYK-10</strain>
    </source>
</reference>
<accession>A0AAE5BTB2</accession>
<dbReference type="Pfam" id="PF07470">
    <property type="entry name" value="Glyco_hydro_88"/>
    <property type="match status" value="1"/>
</dbReference>
<dbReference type="PANTHER" id="PTHR33886">
    <property type="entry name" value="UNSATURATED RHAMNOGALACTURONAN HYDROLASE (EUROFUNG)"/>
    <property type="match status" value="1"/>
</dbReference>
<gene>
    <name evidence="2" type="ORF">GV832_02720</name>
</gene>
<proteinExistence type="predicted"/>